<dbReference type="SUPFAM" id="SSF49329">
    <property type="entry name" value="Cu,Zn superoxide dismutase-like"/>
    <property type="match status" value="1"/>
</dbReference>
<dbReference type="InterPro" id="IPR001424">
    <property type="entry name" value="SOD_Cu_Zn_dom"/>
</dbReference>
<comment type="similarity">
    <text evidence="1">Belongs to the Cu-Zn superoxide dismutase family.</text>
</comment>
<dbReference type="AlphaFoldDB" id="A0A161LN69"/>
<dbReference type="Proteomes" id="UP000077701">
    <property type="component" value="Unassembled WGS sequence"/>
</dbReference>
<organism evidence="3 4">
    <name type="scientific">Planomonospora sphaerica</name>
    <dbReference type="NCBI Taxonomy" id="161355"/>
    <lineage>
        <taxon>Bacteria</taxon>
        <taxon>Bacillati</taxon>
        <taxon>Actinomycetota</taxon>
        <taxon>Actinomycetes</taxon>
        <taxon>Streptosporangiales</taxon>
        <taxon>Streptosporangiaceae</taxon>
        <taxon>Planomonospora</taxon>
    </lineage>
</organism>
<keyword evidence="4" id="KW-1185">Reference proteome</keyword>
<accession>A0A161LN69</accession>
<dbReference type="Gene3D" id="2.60.40.200">
    <property type="entry name" value="Superoxide dismutase, copper/zinc binding domain"/>
    <property type="match status" value="1"/>
</dbReference>
<dbReference type="GO" id="GO:0006801">
    <property type="term" value="P:superoxide metabolic process"/>
    <property type="evidence" value="ECO:0007669"/>
    <property type="project" value="InterPro"/>
</dbReference>
<proteinExistence type="inferred from homology"/>
<dbReference type="GO" id="GO:0046872">
    <property type="term" value="F:metal ion binding"/>
    <property type="evidence" value="ECO:0007669"/>
    <property type="project" value="InterPro"/>
</dbReference>
<sequence>MRRLPWILTAVTLLAVACGGQGDPEGRARPAVHDVTPGGTVLSGGGTFGAPAPRATAIAYDRALVPPGAWARVTAESGAVLSTAKVEVRGFLPGRTYGVHLHVNPCGADPDDAGPHYRDGHHSHASAASEVWLDFTTDRRGAATATAKQDWAFAPGRPPRSLVVHAEPTRTAGADAGSAGPRVACVTLAAS</sequence>
<evidence type="ECO:0000313" key="4">
    <source>
        <dbReference type="Proteomes" id="UP000077701"/>
    </source>
</evidence>
<protein>
    <submittedName>
        <fullName evidence="3">Superoxide dismutase</fullName>
    </submittedName>
</protein>
<feature type="domain" description="Superoxide dismutase copper/zinc binding" evidence="2">
    <location>
        <begin position="80"/>
        <end position="186"/>
    </location>
</feature>
<evidence type="ECO:0000313" key="3">
    <source>
        <dbReference type="EMBL" id="GAT70787.1"/>
    </source>
</evidence>
<dbReference type="PROSITE" id="PS51257">
    <property type="entry name" value="PROKAR_LIPOPROTEIN"/>
    <property type="match status" value="1"/>
</dbReference>
<comment type="caution">
    <text evidence="3">The sequence shown here is derived from an EMBL/GenBank/DDBJ whole genome shotgun (WGS) entry which is preliminary data.</text>
</comment>
<name>A0A161LN69_9ACTN</name>
<reference evidence="3 4" key="1">
    <citation type="journal article" date="2016" name="Genome Announc.">
        <title>Draft Genome Sequence of Planomonospora sphaerica JCM9374, a Rare Actinomycete.</title>
        <authorList>
            <person name="Dohra H."/>
            <person name="Suzuki T."/>
            <person name="Inoue Y."/>
            <person name="Kodani S."/>
        </authorList>
    </citation>
    <scope>NUCLEOTIDE SEQUENCE [LARGE SCALE GENOMIC DNA]</scope>
    <source>
        <strain evidence="3 4">JCM 9374</strain>
    </source>
</reference>
<dbReference type="EMBL" id="BDCX01000019">
    <property type="protein sequence ID" value="GAT70787.1"/>
    <property type="molecule type" value="Genomic_DNA"/>
</dbReference>
<reference evidence="4" key="2">
    <citation type="submission" date="2016-04" db="EMBL/GenBank/DDBJ databases">
        <title>Planomonospora sphaerica JCM9374 whole genome shotgun sequence.</title>
        <authorList>
            <person name="Suzuki T."/>
            <person name="Dohra H."/>
            <person name="Kodani S."/>
        </authorList>
    </citation>
    <scope>NUCLEOTIDE SEQUENCE [LARGE SCALE GENOMIC DNA]</scope>
    <source>
        <strain evidence="4">JCM 9374</strain>
    </source>
</reference>
<gene>
    <name evidence="3" type="ORF">PS9374_06474</name>
</gene>
<evidence type="ECO:0000256" key="1">
    <source>
        <dbReference type="ARBA" id="ARBA00010457"/>
    </source>
</evidence>
<dbReference type="OrthoDB" id="3297424at2"/>
<dbReference type="RefSeq" id="WP_153054613.1">
    <property type="nucleotide sequence ID" value="NZ_BDCX01000019.1"/>
</dbReference>
<dbReference type="InterPro" id="IPR036423">
    <property type="entry name" value="SOD-like_Cu/Zn_dom_sf"/>
</dbReference>
<evidence type="ECO:0000259" key="2">
    <source>
        <dbReference type="Pfam" id="PF00080"/>
    </source>
</evidence>
<dbReference type="STRING" id="161355.PS9374_06474"/>
<dbReference type="Pfam" id="PF00080">
    <property type="entry name" value="Sod_Cu"/>
    <property type="match status" value="1"/>
</dbReference>